<organism evidence="3 4">
    <name type="scientific">Patiriisocius marinistellae</name>
    <dbReference type="NCBI Taxonomy" id="2494560"/>
    <lineage>
        <taxon>Bacteria</taxon>
        <taxon>Pseudomonadati</taxon>
        <taxon>Bacteroidota</taxon>
        <taxon>Flavobacteriia</taxon>
        <taxon>Flavobacteriales</taxon>
        <taxon>Flavobacteriaceae</taxon>
        <taxon>Patiriisocius</taxon>
    </lineage>
</organism>
<keyword evidence="2" id="KW-0472">Membrane</keyword>
<accession>A0A5J4FVS8</accession>
<evidence type="ECO:0000313" key="3">
    <source>
        <dbReference type="EMBL" id="GEQ86033.1"/>
    </source>
</evidence>
<reference evidence="3 4" key="1">
    <citation type="submission" date="2019-08" db="EMBL/GenBank/DDBJ databases">
        <title>Ulvibacter marinistellae sp. nov., isolated from a starfish, Patiria pectinifera.</title>
        <authorList>
            <person name="Kawano K."/>
            <person name="Ushijima N."/>
            <person name="Kihara M."/>
            <person name="Itoh H."/>
        </authorList>
    </citation>
    <scope>NUCLEOTIDE SEQUENCE [LARGE SCALE GENOMIC DNA]</scope>
    <source>
        <strain evidence="3 4">KK4</strain>
    </source>
</reference>
<sequence length="437" mass="51359">MRNVSIFLYEWKHFVRSPFKIVALLLFIIASIYGLQNGADLYEKQNAEIERINKEAKTEKETVVAYFENNKKGPENRPWVDVTTPFWAIWSTPTYHFKKPSPAIVYSIGQTEHYGFYKAIGTSSSPYDADMAKEIANPERIQSGTLDFSFVILYLLPLLLLVLLYNIKGREAEHGFLPLVFVQTGSKNWWILSRTAFYTLLLLFILLGLLIYGAMLTTVFNTENVFWQVFLWVSIYLLFWIIIYFLILKFGKNTVSNTLQMIGVWLLFAFIVPAAVQQWVSIERPTNLMVDIIDAKRDKTDEIYDQPNALTNEQLYKLYPNLKQTEVAKDTSRIKNVRRNSITALINNAMKQATAKVEEDNRYRNELITQTYWFNPLTYFQNKFNHVSQTHYDDYQAYRDNIQDLIDKRIEIMVLDIWNDVKVDKVKYLEYNKTFKK</sequence>
<protein>
    <recommendedName>
        <fullName evidence="5">DUF3526 domain-containing protein</fullName>
    </recommendedName>
</protein>
<dbReference type="InterPro" id="IPR021913">
    <property type="entry name" value="DUF3526"/>
</dbReference>
<dbReference type="Pfam" id="PF12040">
    <property type="entry name" value="DUF3526"/>
    <property type="match status" value="1"/>
</dbReference>
<feature type="transmembrane region" description="Helical" evidence="2">
    <location>
        <begin position="21"/>
        <end position="39"/>
    </location>
</feature>
<feature type="coiled-coil region" evidence="1">
    <location>
        <begin position="35"/>
        <end position="62"/>
    </location>
</feature>
<evidence type="ECO:0000256" key="1">
    <source>
        <dbReference type="SAM" id="Coils"/>
    </source>
</evidence>
<dbReference type="Proteomes" id="UP000326994">
    <property type="component" value="Unassembled WGS sequence"/>
</dbReference>
<keyword evidence="2" id="KW-0812">Transmembrane</keyword>
<evidence type="ECO:0000313" key="4">
    <source>
        <dbReference type="Proteomes" id="UP000326994"/>
    </source>
</evidence>
<feature type="transmembrane region" description="Helical" evidence="2">
    <location>
        <begin position="226"/>
        <end position="247"/>
    </location>
</feature>
<dbReference type="RefSeq" id="WP_151893968.1">
    <property type="nucleotide sequence ID" value="NZ_BKCF01000002.1"/>
</dbReference>
<feature type="transmembrane region" description="Helical" evidence="2">
    <location>
        <begin position="196"/>
        <end position="220"/>
    </location>
</feature>
<keyword evidence="4" id="KW-1185">Reference proteome</keyword>
<dbReference type="AlphaFoldDB" id="A0A5J4FVS8"/>
<gene>
    <name evidence="3" type="ORF">ULMS_15410</name>
</gene>
<dbReference type="PANTHER" id="PTHR43471">
    <property type="entry name" value="ABC TRANSPORTER PERMEASE"/>
    <property type="match status" value="1"/>
</dbReference>
<dbReference type="OrthoDB" id="6016419at2"/>
<name>A0A5J4FVS8_9FLAO</name>
<feature type="transmembrane region" description="Helical" evidence="2">
    <location>
        <begin position="148"/>
        <end position="167"/>
    </location>
</feature>
<evidence type="ECO:0008006" key="5">
    <source>
        <dbReference type="Google" id="ProtNLM"/>
    </source>
</evidence>
<keyword evidence="1" id="KW-0175">Coiled coil</keyword>
<proteinExistence type="predicted"/>
<comment type="caution">
    <text evidence="3">The sequence shown here is derived from an EMBL/GenBank/DDBJ whole genome shotgun (WGS) entry which is preliminary data.</text>
</comment>
<feature type="transmembrane region" description="Helical" evidence="2">
    <location>
        <begin position="259"/>
        <end position="280"/>
    </location>
</feature>
<evidence type="ECO:0000256" key="2">
    <source>
        <dbReference type="SAM" id="Phobius"/>
    </source>
</evidence>
<dbReference type="EMBL" id="BKCF01000002">
    <property type="protein sequence ID" value="GEQ86033.1"/>
    <property type="molecule type" value="Genomic_DNA"/>
</dbReference>
<keyword evidence="2" id="KW-1133">Transmembrane helix</keyword>